<reference evidence="8 9" key="1">
    <citation type="submission" date="2016-01" db="EMBL/GenBank/DDBJ databases">
        <authorList>
            <person name="Oliw E.H."/>
        </authorList>
    </citation>
    <scope>NUCLEOTIDE SEQUENCE [LARGE SCALE GENOMIC DNA]</scope>
    <source>
        <strain evidence="8 9">Kerr 14</strain>
    </source>
</reference>
<dbReference type="InterPro" id="IPR011701">
    <property type="entry name" value="MFS"/>
</dbReference>
<proteinExistence type="predicted"/>
<feature type="transmembrane region" description="Helical" evidence="6">
    <location>
        <begin position="202"/>
        <end position="220"/>
    </location>
</feature>
<dbReference type="PANTHER" id="PTHR43124">
    <property type="entry name" value="PURINE EFFLUX PUMP PBUE"/>
    <property type="match status" value="1"/>
</dbReference>
<keyword evidence="2" id="KW-1003">Cell membrane</keyword>
<evidence type="ECO:0000256" key="2">
    <source>
        <dbReference type="ARBA" id="ARBA00022475"/>
    </source>
</evidence>
<keyword evidence="4 6" id="KW-1133">Transmembrane helix</keyword>
<accession>A0A1S7QZ10</accession>
<keyword evidence="5 6" id="KW-0472">Membrane</keyword>
<evidence type="ECO:0000313" key="9">
    <source>
        <dbReference type="Proteomes" id="UP000191897"/>
    </source>
</evidence>
<organism evidence="8 9">
    <name type="scientific">Agrobacterium tumefaciens str. Kerr 14</name>
    <dbReference type="NCBI Taxonomy" id="1183424"/>
    <lineage>
        <taxon>Bacteria</taxon>
        <taxon>Pseudomonadati</taxon>
        <taxon>Pseudomonadota</taxon>
        <taxon>Alphaproteobacteria</taxon>
        <taxon>Hyphomicrobiales</taxon>
        <taxon>Rhizobiaceae</taxon>
        <taxon>Rhizobium/Agrobacterium group</taxon>
        <taxon>Agrobacterium</taxon>
        <taxon>Agrobacterium tumefaciens complex</taxon>
    </lineage>
</organism>
<dbReference type="EMBL" id="FBWC01000019">
    <property type="protein sequence ID" value="CUX44503.1"/>
    <property type="molecule type" value="Genomic_DNA"/>
</dbReference>
<dbReference type="Gene3D" id="1.20.1250.20">
    <property type="entry name" value="MFS general substrate transporter like domains"/>
    <property type="match status" value="1"/>
</dbReference>
<evidence type="ECO:0000256" key="5">
    <source>
        <dbReference type="ARBA" id="ARBA00023136"/>
    </source>
</evidence>
<comment type="subcellular location">
    <subcellularLocation>
        <location evidence="1">Cell membrane</location>
        <topology evidence="1">Multi-pass membrane protein</topology>
    </subcellularLocation>
</comment>
<feature type="transmembrane region" description="Helical" evidence="6">
    <location>
        <begin position="226"/>
        <end position="248"/>
    </location>
</feature>
<feature type="transmembrane region" description="Helical" evidence="6">
    <location>
        <begin position="38"/>
        <end position="60"/>
    </location>
</feature>
<feature type="transmembrane region" description="Helical" evidence="6">
    <location>
        <begin position="269"/>
        <end position="287"/>
    </location>
</feature>
<evidence type="ECO:0000259" key="7">
    <source>
        <dbReference type="PROSITE" id="PS50850"/>
    </source>
</evidence>
<name>A0A1S7QZ10_AGRTU</name>
<feature type="transmembrane region" description="Helical" evidence="6">
    <location>
        <begin position="160"/>
        <end position="181"/>
    </location>
</feature>
<dbReference type="GO" id="GO:0005886">
    <property type="term" value="C:plasma membrane"/>
    <property type="evidence" value="ECO:0007669"/>
    <property type="project" value="UniProtKB-SubCell"/>
</dbReference>
<evidence type="ECO:0000313" key="8">
    <source>
        <dbReference type="EMBL" id="CUX44503.1"/>
    </source>
</evidence>
<feature type="transmembrane region" description="Helical" evidence="6">
    <location>
        <begin position="353"/>
        <end position="374"/>
    </location>
</feature>
<protein>
    <submittedName>
        <fullName evidence="8">Major facilitator superfamily protein</fullName>
    </submittedName>
</protein>
<feature type="transmembrane region" description="Helical" evidence="6">
    <location>
        <begin position="130"/>
        <end position="148"/>
    </location>
</feature>
<dbReference type="SUPFAM" id="SSF103473">
    <property type="entry name" value="MFS general substrate transporter"/>
    <property type="match status" value="1"/>
</dbReference>
<dbReference type="GO" id="GO:0022857">
    <property type="term" value="F:transmembrane transporter activity"/>
    <property type="evidence" value="ECO:0007669"/>
    <property type="project" value="InterPro"/>
</dbReference>
<dbReference type="InterPro" id="IPR036259">
    <property type="entry name" value="MFS_trans_sf"/>
</dbReference>
<dbReference type="Proteomes" id="UP000191897">
    <property type="component" value="Unassembled WGS sequence"/>
</dbReference>
<dbReference type="PROSITE" id="PS50850">
    <property type="entry name" value="MFS"/>
    <property type="match status" value="1"/>
</dbReference>
<dbReference type="InterPro" id="IPR050189">
    <property type="entry name" value="MFS_Efflux_Transporters"/>
</dbReference>
<evidence type="ECO:0000256" key="4">
    <source>
        <dbReference type="ARBA" id="ARBA00022989"/>
    </source>
</evidence>
<dbReference type="Pfam" id="PF07690">
    <property type="entry name" value="MFS_1"/>
    <property type="match status" value="1"/>
</dbReference>
<feature type="transmembrane region" description="Helical" evidence="6">
    <location>
        <begin position="324"/>
        <end position="347"/>
    </location>
</feature>
<dbReference type="RefSeq" id="WP_080866698.1">
    <property type="nucleotide sequence ID" value="NZ_LT009731.1"/>
</dbReference>
<evidence type="ECO:0000256" key="1">
    <source>
        <dbReference type="ARBA" id="ARBA00004651"/>
    </source>
</evidence>
<feature type="transmembrane region" description="Helical" evidence="6">
    <location>
        <begin position="72"/>
        <end position="91"/>
    </location>
</feature>
<feature type="transmembrane region" description="Helical" evidence="6">
    <location>
        <begin position="97"/>
        <end position="118"/>
    </location>
</feature>
<evidence type="ECO:0000256" key="6">
    <source>
        <dbReference type="SAM" id="Phobius"/>
    </source>
</evidence>
<dbReference type="PANTHER" id="PTHR43124:SF3">
    <property type="entry name" value="CHLORAMPHENICOL EFFLUX PUMP RV0191"/>
    <property type="match status" value="1"/>
</dbReference>
<dbReference type="InterPro" id="IPR020846">
    <property type="entry name" value="MFS_dom"/>
</dbReference>
<keyword evidence="3 6" id="KW-0812">Transmembrane</keyword>
<evidence type="ECO:0000256" key="3">
    <source>
        <dbReference type="ARBA" id="ARBA00022692"/>
    </source>
</evidence>
<gene>
    <name evidence="8" type="ORF">AGR4C_Lc10107</name>
</gene>
<dbReference type="AlphaFoldDB" id="A0A1S7QZ10"/>
<sequence length="387" mass="40012">MHSRYVLLLIALTQITGWGAVGILPVLAGPVAAEFATSLPSVFLGTSVMFAAMGLAAPWVGRVFRRFGTRRVMATGAGIMGLGLFLLALSVNLAMFWMSWALTGLAGAMFLTTSAYAYIAEYAADRARSLIGTLMLVTGLAGSIFWPITTFLDHGLGWRGAVSIYAGIMLMVVCPLVFFGLPVTDGAAQPTARPGSERRGRVFIFLVTAIALNSFVTFGVDALGIQLLQAMGMELAGAVAVASLLGVFKVGGRVIDLAGGQKWDGLSTAVISGVMIPMGLTAIWLGGAGFLSVGGYLALFGIGSGAFAVARATMPLVFFEKSDYAAAMATIALPMNLINALAPPVLAALMGSIGPHAVFAVLGIMSTAALAVLLRLNGMRAKPAPAE</sequence>
<feature type="transmembrane region" description="Helical" evidence="6">
    <location>
        <begin position="293"/>
        <end position="312"/>
    </location>
</feature>
<feature type="domain" description="Major facilitator superfamily (MFS) profile" evidence="7">
    <location>
        <begin position="6"/>
        <end position="381"/>
    </location>
</feature>